<dbReference type="SUPFAM" id="SSF50630">
    <property type="entry name" value="Acid proteases"/>
    <property type="match status" value="1"/>
</dbReference>
<name>A0A7J6MMC8_PERCH</name>
<gene>
    <name evidence="7" type="ORF">FOL47_000304</name>
</gene>
<evidence type="ECO:0000256" key="3">
    <source>
        <dbReference type="ARBA" id="ARBA00022750"/>
    </source>
</evidence>
<keyword evidence="4" id="KW-0378">Hydrolase</keyword>
<comment type="similarity">
    <text evidence="1">Belongs to the peptidase A1 family.</text>
</comment>
<evidence type="ECO:0000256" key="1">
    <source>
        <dbReference type="ARBA" id="ARBA00007447"/>
    </source>
</evidence>
<reference evidence="7 8" key="1">
    <citation type="submission" date="2020-04" db="EMBL/GenBank/DDBJ databases">
        <title>Perkinsus chesapeaki whole genome sequence.</title>
        <authorList>
            <person name="Bogema D.R."/>
        </authorList>
    </citation>
    <scope>NUCLEOTIDE SEQUENCE [LARGE SCALE GENOMIC DNA]</scope>
    <source>
        <strain evidence="7">ATCC PRA-425</strain>
    </source>
</reference>
<keyword evidence="2" id="KW-0645">Protease</keyword>
<keyword evidence="5" id="KW-0732">Signal</keyword>
<evidence type="ECO:0000256" key="2">
    <source>
        <dbReference type="ARBA" id="ARBA00022670"/>
    </source>
</evidence>
<dbReference type="PANTHER" id="PTHR47966:SF51">
    <property type="entry name" value="BETA-SITE APP-CLEAVING ENZYME, ISOFORM A-RELATED"/>
    <property type="match status" value="1"/>
</dbReference>
<dbReference type="GO" id="GO:0006508">
    <property type="term" value="P:proteolysis"/>
    <property type="evidence" value="ECO:0007669"/>
    <property type="project" value="UniProtKB-KW"/>
</dbReference>
<keyword evidence="3" id="KW-0064">Aspartyl protease</keyword>
<protein>
    <recommendedName>
        <fullName evidence="6">Peptidase A1 domain-containing protein</fullName>
    </recommendedName>
</protein>
<comment type="caution">
    <text evidence="7">The sequence shown here is derived from an EMBL/GenBank/DDBJ whole genome shotgun (WGS) entry which is preliminary data.</text>
</comment>
<dbReference type="PANTHER" id="PTHR47966">
    <property type="entry name" value="BETA-SITE APP-CLEAVING ENZYME, ISOFORM A-RELATED"/>
    <property type="match status" value="1"/>
</dbReference>
<dbReference type="CDD" id="cd05471">
    <property type="entry name" value="pepsin_like"/>
    <property type="match status" value="1"/>
</dbReference>
<feature type="domain" description="Peptidase A1" evidence="6">
    <location>
        <begin position="39"/>
        <end position="363"/>
    </location>
</feature>
<dbReference type="Proteomes" id="UP000591131">
    <property type="component" value="Unassembled WGS sequence"/>
</dbReference>
<evidence type="ECO:0000256" key="5">
    <source>
        <dbReference type="SAM" id="SignalP"/>
    </source>
</evidence>
<organism evidence="7 8">
    <name type="scientific">Perkinsus chesapeaki</name>
    <name type="common">Clam parasite</name>
    <name type="synonym">Perkinsus andrewsi</name>
    <dbReference type="NCBI Taxonomy" id="330153"/>
    <lineage>
        <taxon>Eukaryota</taxon>
        <taxon>Sar</taxon>
        <taxon>Alveolata</taxon>
        <taxon>Perkinsozoa</taxon>
        <taxon>Perkinsea</taxon>
        <taxon>Perkinsida</taxon>
        <taxon>Perkinsidae</taxon>
        <taxon>Perkinsus</taxon>
    </lineage>
</organism>
<dbReference type="InterPro" id="IPR034164">
    <property type="entry name" value="Pepsin-like_dom"/>
</dbReference>
<dbReference type="GO" id="GO:0004190">
    <property type="term" value="F:aspartic-type endopeptidase activity"/>
    <property type="evidence" value="ECO:0007669"/>
    <property type="project" value="UniProtKB-KW"/>
</dbReference>
<accession>A0A7J6MMC8</accession>
<dbReference type="PROSITE" id="PS51767">
    <property type="entry name" value="PEPTIDASE_A1"/>
    <property type="match status" value="1"/>
</dbReference>
<dbReference type="AlphaFoldDB" id="A0A7J6MMC8"/>
<dbReference type="InterPro" id="IPR021109">
    <property type="entry name" value="Peptidase_aspartic_dom_sf"/>
</dbReference>
<sequence>MSVFIIPLLVISMVNEFFGTVAQVIRVLTNRPFIPNYGYALLGDVSVDGQAMHARVDTRIAALYFTWTAFYERFTHRGACATLFTGCYECPGGCKVGQISPITYVDCTRVDIFSHQGQLAFSQGTVDSIQFGVVDGQYPTPEKLVPLNSIGLGLREIVGYRPLMVQLQGKITGPTFAMYLKTSPSPGTPPKGELLLGGGDPTVYVAPLHYVPLLSQQEYLVTIDSLQVAGGKEMAGINSPILIDTRAQALTLPQSFVGGLIEDLSDQASKAAGTKVFIAWTPALGIWNFECPFISYFPKLFVGLGHGGSVHLTVSGKHYTRNFGGVCSLAITQSPGGSWVFPDFMIIDRYVEFQPSEGRVGFADLTFANPM</sequence>
<evidence type="ECO:0000259" key="6">
    <source>
        <dbReference type="PROSITE" id="PS51767"/>
    </source>
</evidence>
<evidence type="ECO:0000313" key="8">
    <source>
        <dbReference type="Proteomes" id="UP000591131"/>
    </source>
</evidence>
<evidence type="ECO:0000256" key="4">
    <source>
        <dbReference type="ARBA" id="ARBA00022801"/>
    </source>
</evidence>
<dbReference type="Gene3D" id="2.40.70.10">
    <property type="entry name" value="Acid Proteases"/>
    <property type="match status" value="1"/>
</dbReference>
<feature type="chain" id="PRO_5029557773" description="Peptidase A1 domain-containing protein" evidence="5">
    <location>
        <begin position="23"/>
        <end position="371"/>
    </location>
</feature>
<feature type="signal peptide" evidence="5">
    <location>
        <begin position="1"/>
        <end position="22"/>
    </location>
</feature>
<dbReference type="InterPro" id="IPR001461">
    <property type="entry name" value="Aspartic_peptidase_A1"/>
</dbReference>
<dbReference type="EMBL" id="JAAPAO010000104">
    <property type="protein sequence ID" value="KAF4672616.1"/>
    <property type="molecule type" value="Genomic_DNA"/>
</dbReference>
<dbReference type="Pfam" id="PF00026">
    <property type="entry name" value="Asp"/>
    <property type="match status" value="1"/>
</dbReference>
<proteinExistence type="inferred from homology"/>
<keyword evidence="8" id="KW-1185">Reference proteome</keyword>
<dbReference type="InterPro" id="IPR033121">
    <property type="entry name" value="PEPTIDASE_A1"/>
</dbReference>
<evidence type="ECO:0000313" key="7">
    <source>
        <dbReference type="EMBL" id="KAF4672616.1"/>
    </source>
</evidence>
<dbReference type="OrthoDB" id="771136at2759"/>